<dbReference type="InterPro" id="IPR016161">
    <property type="entry name" value="Ald_DH/histidinol_DH"/>
</dbReference>
<dbReference type="FunFam" id="3.40.309.10:FF:000010">
    <property type="entry name" value="Gamma-aminobutyraldehyde dehydrogenase"/>
    <property type="match status" value="1"/>
</dbReference>
<evidence type="ECO:0000313" key="6">
    <source>
        <dbReference type="Proteomes" id="UP000483379"/>
    </source>
</evidence>
<protein>
    <submittedName>
        <fullName evidence="5">NAD-dependent succinate-semialdehyde dehydrogenase</fullName>
    </submittedName>
</protein>
<dbReference type="Proteomes" id="UP000483379">
    <property type="component" value="Unassembled WGS sequence"/>
</dbReference>
<sequence length="456" mass="48221">MPKPFESTNPHTGEVVETLEPMSEAAVERALAAAAEQAPRWAEQGIEARCALLRAAAKLLRERKAALARIITLEMGKLIGEAEAEVEKCALVCDYYADNAGAQLADSPVASDASRSLVAYQPLGVLMAIMPWNFPFWQVLRCAAPALAAGNPLVLKHASNVPRCALAIEEVLRDAGAPPGVFQTLLIDAKTAEGVVADARIRGVSLTGSETAGRRVASIAGEHLKKTVLELGGSDAFVVLEDADLELAVSTAVKARFLNAGQSCIAAKRFVLVDAIAERFLEAFQAGIAALSPGDPLEDKTTLAPLARKDLRETLHEQVEASLGAGARLLHGGKSLDGPGWHYAATLLDQVTPGMPAYEDELFGPVAAVIRAHDEAAALRIANDSRFGLGGSVWTMDAARGERFARQMACGCAFVNGMVKSDPRLPFGGIKDSGYGRELGTPGIHEFVNAKTLWVG</sequence>
<feature type="domain" description="Aldehyde dehydrogenase" evidence="4">
    <location>
        <begin position="5"/>
        <end position="452"/>
    </location>
</feature>
<name>A0A6M0JV27_9GAMM</name>
<dbReference type="InterPro" id="IPR047110">
    <property type="entry name" value="GABD/Sad-like"/>
</dbReference>
<dbReference type="CDD" id="cd07100">
    <property type="entry name" value="ALDH_SSADH1_GabD1"/>
    <property type="match status" value="1"/>
</dbReference>
<comment type="similarity">
    <text evidence="1">Belongs to the aldehyde dehydrogenase family.</text>
</comment>
<dbReference type="FunFam" id="3.40.605.10:FF:000012">
    <property type="entry name" value="NAD-dependent succinate-semialdehyde dehydrogenase"/>
    <property type="match status" value="1"/>
</dbReference>
<dbReference type="AlphaFoldDB" id="A0A6M0JV27"/>
<proteinExistence type="inferred from homology"/>
<dbReference type="InterPro" id="IPR016160">
    <property type="entry name" value="Ald_DH_CS_CYS"/>
</dbReference>
<dbReference type="PANTHER" id="PTHR43217:SF1">
    <property type="entry name" value="SUCCINATE SEMIALDEHYDE DEHYDROGENASE [NAD(P)+] SAD"/>
    <property type="match status" value="1"/>
</dbReference>
<dbReference type="Gene3D" id="3.40.309.10">
    <property type="entry name" value="Aldehyde Dehydrogenase, Chain A, domain 2"/>
    <property type="match status" value="1"/>
</dbReference>
<keyword evidence="2" id="KW-0521">NADP</keyword>
<dbReference type="InterPro" id="IPR044148">
    <property type="entry name" value="ALDH_GabD1-like"/>
</dbReference>
<comment type="caution">
    <text evidence="5">The sequence shown here is derived from an EMBL/GenBank/DDBJ whole genome shotgun (WGS) entry which is preliminary data.</text>
</comment>
<dbReference type="PROSITE" id="PS00070">
    <property type="entry name" value="ALDEHYDE_DEHYDR_CYS"/>
    <property type="match status" value="1"/>
</dbReference>
<organism evidence="5 6">
    <name type="scientific">Thiorhodococcus minor</name>
    <dbReference type="NCBI Taxonomy" id="57489"/>
    <lineage>
        <taxon>Bacteria</taxon>
        <taxon>Pseudomonadati</taxon>
        <taxon>Pseudomonadota</taxon>
        <taxon>Gammaproteobacteria</taxon>
        <taxon>Chromatiales</taxon>
        <taxon>Chromatiaceae</taxon>
        <taxon>Thiorhodococcus</taxon>
    </lineage>
</organism>
<keyword evidence="3" id="KW-0560">Oxidoreductase</keyword>
<dbReference type="RefSeq" id="WP_164451565.1">
    <property type="nucleotide sequence ID" value="NZ_JAAIJQ010000012.1"/>
</dbReference>
<dbReference type="InterPro" id="IPR016163">
    <property type="entry name" value="Ald_DH_C"/>
</dbReference>
<evidence type="ECO:0000256" key="3">
    <source>
        <dbReference type="ARBA" id="ARBA00023002"/>
    </source>
</evidence>
<dbReference type="InterPro" id="IPR015590">
    <property type="entry name" value="Aldehyde_DH_dom"/>
</dbReference>
<dbReference type="Gene3D" id="3.40.605.10">
    <property type="entry name" value="Aldehyde Dehydrogenase, Chain A, domain 1"/>
    <property type="match status" value="1"/>
</dbReference>
<evidence type="ECO:0000256" key="2">
    <source>
        <dbReference type="ARBA" id="ARBA00022857"/>
    </source>
</evidence>
<dbReference type="InterPro" id="IPR016162">
    <property type="entry name" value="Ald_DH_N"/>
</dbReference>
<evidence type="ECO:0000313" key="5">
    <source>
        <dbReference type="EMBL" id="NEV61386.1"/>
    </source>
</evidence>
<reference evidence="5 6" key="1">
    <citation type="submission" date="2020-02" db="EMBL/GenBank/DDBJ databases">
        <title>Genome sequences of Thiorhodococcus mannitoliphagus and Thiorhodococcus minor, purple sulfur photosynthetic bacteria in the gammaproteobacterial family, Chromatiaceae.</title>
        <authorList>
            <person name="Aviles F.A."/>
            <person name="Meyer T.E."/>
            <person name="Kyndt J.A."/>
        </authorList>
    </citation>
    <scope>NUCLEOTIDE SEQUENCE [LARGE SCALE GENOMIC DNA]</scope>
    <source>
        <strain evidence="5 6">DSM 11518</strain>
    </source>
</reference>
<dbReference type="GO" id="GO:0004030">
    <property type="term" value="F:aldehyde dehydrogenase [NAD(P)+] activity"/>
    <property type="evidence" value="ECO:0007669"/>
    <property type="project" value="InterPro"/>
</dbReference>
<dbReference type="Pfam" id="PF00171">
    <property type="entry name" value="Aldedh"/>
    <property type="match status" value="1"/>
</dbReference>
<evidence type="ECO:0000259" key="4">
    <source>
        <dbReference type="Pfam" id="PF00171"/>
    </source>
</evidence>
<dbReference type="SUPFAM" id="SSF53720">
    <property type="entry name" value="ALDH-like"/>
    <property type="match status" value="1"/>
</dbReference>
<gene>
    <name evidence="5" type="ORF">G3446_05660</name>
</gene>
<evidence type="ECO:0000256" key="1">
    <source>
        <dbReference type="ARBA" id="ARBA00009986"/>
    </source>
</evidence>
<dbReference type="PANTHER" id="PTHR43217">
    <property type="entry name" value="SUCCINATE SEMIALDEHYDE DEHYDROGENASE [NAD(P)+] SAD"/>
    <property type="match status" value="1"/>
</dbReference>
<dbReference type="GO" id="GO:0004777">
    <property type="term" value="F:succinate-semialdehyde dehydrogenase (NAD+) activity"/>
    <property type="evidence" value="ECO:0007669"/>
    <property type="project" value="TreeGrafter"/>
</dbReference>
<accession>A0A6M0JV27</accession>
<dbReference type="EMBL" id="JAAIJQ010000012">
    <property type="protein sequence ID" value="NEV61386.1"/>
    <property type="molecule type" value="Genomic_DNA"/>
</dbReference>
<keyword evidence="6" id="KW-1185">Reference proteome</keyword>